<keyword evidence="1" id="KW-0456">Lyase</keyword>
<organism evidence="1 2">
    <name type="scientific">Bariatricus massiliensis</name>
    <dbReference type="NCBI Taxonomy" id="1745713"/>
    <lineage>
        <taxon>Bacteria</taxon>
        <taxon>Bacillati</taxon>
        <taxon>Bacillota</taxon>
        <taxon>Clostridia</taxon>
        <taxon>Lachnospirales</taxon>
        <taxon>Lachnospiraceae</taxon>
        <taxon>Bariatricus</taxon>
    </lineage>
</organism>
<protein>
    <submittedName>
        <fullName evidence="1">Ureidoglycolate lyase</fullName>
        <ecNumber evidence="1">4.3.2.3</ecNumber>
    </submittedName>
</protein>
<dbReference type="InterPro" id="IPR014710">
    <property type="entry name" value="RmlC-like_jellyroll"/>
</dbReference>
<reference evidence="1 2" key="1">
    <citation type="submission" date="2021-10" db="EMBL/GenBank/DDBJ databases">
        <title>Collection of gut derived symbiotic bacterial strains cultured from healthy donors.</title>
        <authorList>
            <person name="Lin H."/>
            <person name="Littmann E."/>
            <person name="Kohout C."/>
            <person name="Pamer E.G."/>
        </authorList>
    </citation>
    <scope>NUCLEOTIDE SEQUENCE [LARGE SCALE GENOMIC DNA]</scope>
    <source>
        <strain evidence="1 2">DFI.1.165</strain>
    </source>
</reference>
<dbReference type="RefSeq" id="WP_066737538.1">
    <property type="nucleotide sequence ID" value="NZ_JAJCIQ010000005.1"/>
</dbReference>
<dbReference type="InterPro" id="IPR011051">
    <property type="entry name" value="RmlC_Cupin_sf"/>
</dbReference>
<dbReference type="Gene3D" id="2.60.120.10">
    <property type="entry name" value="Jelly Rolls"/>
    <property type="match status" value="1"/>
</dbReference>
<comment type="caution">
    <text evidence="1">The sequence shown here is derived from an EMBL/GenBank/DDBJ whole genome shotgun (WGS) entry which is preliminary data.</text>
</comment>
<dbReference type="GO" id="GO:0050385">
    <property type="term" value="F:ureidoglycolate lyase activity"/>
    <property type="evidence" value="ECO:0007669"/>
    <property type="project" value="UniProtKB-EC"/>
</dbReference>
<dbReference type="InterPro" id="IPR007247">
    <property type="entry name" value="Ureidogly_lyase"/>
</dbReference>
<keyword evidence="2" id="KW-1185">Reference proteome</keyword>
<evidence type="ECO:0000313" key="2">
    <source>
        <dbReference type="Proteomes" id="UP001299546"/>
    </source>
</evidence>
<name>A0ABS8DGD5_9FIRM</name>
<proteinExistence type="predicted"/>
<dbReference type="Pfam" id="PF04115">
    <property type="entry name" value="Ureidogly_lyase"/>
    <property type="match status" value="1"/>
</dbReference>
<sequence length="136" mass="15727">MRQLESVTSEAFAPFGTVLEFPVKCREDFVIVDTEEKGGWRVAVFRYQNKEIRRIENHPFSKESFEPLEGITVLLVAGHDTPEEYRAFVLDKPICLKKGIWHQVLTLTPEASVKITENREVESVFYEYDTAKSVMI</sequence>
<accession>A0ABS8DGD5</accession>
<dbReference type="SUPFAM" id="SSF51182">
    <property type="entry name" value="RmlC-like cupins"/>
    <property type="match status" value="1"/>
</dbReference>
<gene>
    <name evidence="1" type="ORF">LIZ65_09260</name>
</gene>
<dbReference type="EC" id="4.3.2.3" evidence="1"/>
<evidence type="ECO:0000313" key="1">
    <source>
        <dbReference type="EMBL" id="MCB7387476.1"/>
    </source>
</evidence>
<dbReference type="EMBL" id="JAJCIS010000004">
    <property type="protein sequence ID" value="MCB7387476.1"/>
    <property type="molecule type" value="Genomic_DNA"/>
</dbReference>
<dbReference type="Proteomes" id="UP001299546">
    <property type="component" value="Unassembled WGS sequence"/>
</dbReference>